<dbReference type="InterPro" id="IPR036637">
    <property type="entry name" value="Phosphohistidine_dom_sf"/>
</dbReference>
<reference evidence="2 3" key="1">
    <citation type="submission" date="2020-01" db="EMBL/GenBank/DDBJ databases">
        <title>Herbidospora sp. NEAU-GS84 nov., a novel actinomycete isolated from soil.</title>
        <authorList>
            <person name="Han L."/>
        </authorList>
    </citation>
    <scope>NUCLEOTIDE SEQUENCE [LARGE SCALE GENOMIC DNA]</scope>
    <source>
        <strain evidence="2 3">NEAU-GS84</strain>
    </source>
</reference>
<dbReference type="Proteomes" id="UP000479526">
    <property type="component" value="Unassembled WGS sequence"/>
</dbReference>
<dbReference type="PANTHER" id="PTHR43615:SF1">
    <property type="entry name" value="PPDK_N DOMAIN-CONTAINING PROTEIN"/>
    <property type="match status" value="1"/>
</dbReference>
<feature type="domain" description="PEP-utilising enzyme mobile" evidence="1">
    <location>
        <begin position="485"/>
        <end position="555"/>
    </location>
</feature>
<dbReference type="PANTHER" id="PTHR43615">
    <property type="entry name" value="PHOSPHOENOLPYRUVATE SYNTHASE-RELATED"/>
    <property type="match status" value="1"/>
</dbReference>
<protein>
    <submittedName>
        <fullName evidence="2">PEP-utilizing protein mobile subunit</fullName>
    </submittedName>
</protein>
<dbReference type="AlphaFoldDB" id="A0A7C9JIQ8"/>
<dbReference type="InterPro" id="IPR008279">
    <property type="entry name" value="PEP-util_enz_mobile_dom"/>
</dbReference>
<dbReference type="Pfam" id="PF00391">
    <property type="entry name" value="PEP-utilizers"/>
    <property type="match status" value="1"/>
</dbReference>
<organism evidence="2 3">
    <name type="scientific">Herbidospora solisilvae</name>
    <dbReference type="NCBI Taxonomy" id="2696284"/>
    <lineage>
        <taxon>Bacteria</taxon>
        <taxon>Bacillati</taxon>
        <taxon>Actinomycetota</taxon>
        <taxon>Actinomycetes</taxon>
        <taxon>Streptosporangiales</taxon>
        <taxon>Streptosporangiaceae</taxon>
        <taxon>Herbidospora</taxon>
    </lineage>
</organism>
<keyword evidence="3" id="KW-1185">Reference proteome</keyword>
<sequence length="565" mass="62731">MIDHQELYPGFIHLPGDETPDPFRPFTGADAQRPWLLDFHWPRGLTPMAFSLAEDFSLTSQLAAEGLPLATGRGFAQRAVGTHLYFSEIKVADAGEIEARSRRSARAVAAFTADFAGNWGRRLAELRRSLAYFEASGLQGATIAELGTRLREARAFHRRAWAIHFEVMYPLLLHCLDFQRLCDDLGLGREQVVTYLQGYDNKILETDRRLWDLARDARRAGLAGLFARTEPHRLGVELRRAGGAAATWLSRLDDFLDTWGHRTEGTSDVNLATWHEDPLPVLGTIKTFLLKPEGFDLSAAQRRAAADREEAVELARRRLTRARRLDFDAALASCRQANFVWWNDEHNFWIDLRVAVPMREACLAVGDALGTDRRDDPLYLFWPELVDVVEGRTAWRDMAVIVEARRVHYQRWLDRRPRMPKALGTTPEKADDPVIQEIFGVREGLLHAAAGSAGSRVLAGLSASPGVVRGTAHVLHDADELHRIAPGEILVCEATSPNWTPAFGKIAACVTDLGGILSHSAIVSREYGVACVVGVGVATQVIRSGDLIEVDGDRGHVRILRGAAR</sequence>
<name>A0A7C9JIQ8_9ACTN</name>
<evidence type="ECO:0000313" key="2">
    <source>
        <dbReference type="EMBL" id="NAS25943.1"/>
    </source>
</evidence>
<evidence type="ECO:0000313" key="3">
    <source>
        <dbReference type="Proteomes" id="UP000479526"/>
    </source>
</evidence>
<dbReference type="RefSeq" id="WP_161482963.1">
    <property type="nucleotide sequence ID" value="NZ_WXEW01000009.1"/>
</dbReference>
<evidence type="ECO:0000259" key="1">
    <source>
        <dbReference type="Pfam" id="PF00391"/>
    </source>
</evidence>
<dbReference type="Gene3D" id="3.50.30.10">
    <property type="entry name" value="Phosphohistidine domain"/>
    <property type="match status" value="1"/>
</dbReference>
<comment type="caution">
    <text evidence="2">The sequence shown here is derived from an EMBL/GenBank/DDBJ whole genome shotgun (WGS) entry which is preliminary data.</text>
</comment>
<dbReference type="GO" id="GO:0016772">
    <property type="term" value="F:transferase activity, transferring phosphorus-containing groups"/>
    <property type="evidence" value="ECO:0007669"/>
    <property type="project" value="InterPro"/>
</dbReference>
<proteinExistence type="predicted"/>
<gene>
    <name evidence="2" type="ORF">GT755_30235</name>
</gene>
<accession>A0A7C9JIQ8</accession>
<dbReference type="EMBL" id="WXEW01000009">
    <property type="protein sequence ID" value="NAS25943.1"/>
    <property type="molecule type" value="Genomic_DNA"/>
</dbReference>
<dbReference type="SUPFAM" id="SSF52009">
    <property type="entry name" value="Phosphohistidine domain"/>
    <property type="match status" value="1"/>
</dbReference>
<dbReference type="InterPro" id="IPR051549">
    <property type="entry name" value="PEP_Utilizing_Enz"/>
</dbReference>